<organism evidence="10 11">
    <name type="scientific">Rotaria sordida</name>
    <dbReference type="NCBI Taxonomy" id="392033"/>
    <lineage>
        <taxon>Eukaryota</taxon>
        <taxon>Metazoa</taxon>
        <taxon>Spiralia</taxon>
        <taxon>Gnathifera</taxon>
        <taxon>Rotifera</taxon>
        <taxon>Eurotatoria</taxon>
        <taxon>Bdelloidea</taxon>
        <taxon>Philodinida</taxon>
        <taxon>Philodinidae</taxon>
        <taxon>Rotaria</taxon>
    </lineage>
</organism>
<gene>
    <name evidence="10" type="ORF">ZHD862_LOCUS34006</name>
</gene>
<dbReference type="PRINTS" id="PR00192">
    <property type="entry name" value="FACTINCAPB"/>
</dbReference>
<dbReference type="Gene3D" id="3.90.1150.210">
    <property type="entry name" value="F-actin capping protein, beta subunit"/>
    <property type="match status" value="1"/>
</dbReference>
<dbReference type="GO" id="GO:0005634">
    <property type="term" value="C:nucleus"/>
    <property type="evidence" value="ECO:0007669"/>
    <property type="project" value="TreeGrafter"/>
</dbReference>
<dbReference type="SMART" id="SM00775">
    <property type="entry name" value="LNS2"/>
    <property type="match status" value="1"/>
</dbReference>
<evidence type="ECO:0000256" key="6">
    <source>
        <dbReference type="ARBA" id="ARBA00023212"/>
    </source>
</evidence>
<dbReference type="PANTHER" id="PTHR12181">
    <property type="entry name" value="LIPIN"/>
    <property type="match status" value="1"/>
</dbReference>
<evidence type="ECO:0000256" key="5">
    <source>
        <dbReference type="ARBA" id="ARBA00023203"/>
    </source>
</evidence>
<evidence type="ECO:0000259" key="9">
    <source>
        <dbReference type="SMART" id="SM00775"/>
    </source>
</evidence>
<dbReference type="GO" id="GO:0009062">
    <property type="term" value="P:fatty acid catabolic process"/>
    <property type="evidence" value="ECO:0007669"/>
    <property type="project" value="TreeGrafter"/>
</dbReference>
<feature type="region of interest" description="Disordered" evidence="8">
    <location>
        <begin position="541"/>
        <end position="565"/>
    </location>
</feature>
<evidence type="ECO:0000256" key="7">
    <source>
        <dbReference type="SAM" id="Coils"/>
    </source>
</evidence>
<dbReference type="Pfam" id="PF08235">
    <property type="entry name" value="LNS2"/>
    <property type="match status" value="1"/>
</dbReference>
<keyword evidence="4" id="KW-0963">Cytoplasm</keyword>
<feature type="region of interest" description="Disordered" evidence="8">
    <location>
        <begin position="911"/>
        <end position="932"/>
    </location>
</feature>
<dbReference type="InterPro" id="IPR013209">
    <property type="entry name" value="LNS2"/>
</dbReference>
<feature type="coiled-coil region" evidence="7">
    <location>
        <begin position="337"/>
        <end position="371"/>
    </location>
</feature>
<dbReference type="GO" id="GO:0003779">
    <property type="term" value="F:actin binding"/>
    <property type="evidence" value="ECO:0007669"/>
    <property type="project" value="UniProtKB-KW"/>
</dbReference>
<dbReference type="InterPro" id="IPR043175">
    <property type="entry name" value="CAPZB_N"/>
</dbReference>
<dbReference type="Gene3D" id="1.20.58.570">
    <property type="match status" value="1"/>
</dbReference>
<keyword evidence="6" id="KW-0206">Cytoskeleton</keyword>
<dbReference type="SUPFAM" id="SSF56784">
    <property type="entry name" value="HAD-like"/>
    <property type="match status" value="1"/>
</dbReference>
<feature type="compositionally biased region" description="Basic residues" evidence="8">
    <location>
        <begin position="1108"/>
        <end position="1144"/>
    </location>
</feature>
<feature type="compositionally biased region" description="Basic and acidic residues" evidence="8">
    <location>
        <begin position="643"/>
        <end position="653"/>
    </location>
</feature>
<dbReference type="AlphaFoldDB" id="A0A815MBQ5"/>
<dbReference type="Proteomes" id="UP000663864">
    <property type="component" value="Unassembled WGS sequence"/>
</dbReference>
<accession>A0A815MBQ5</accession>
<feature type="compositionally biased region" description="Acidic residues" evidence="8">
    <location>
        <begin position="1012"/>
        <end position="1023"/>
    </location>
</feature>
<dbReference type="GO" id="GO:0019432">
    <property type="term" value="P:triglyceride biosynthetic process"/>
    <property type="evidence" value="ECO:0007669"/>
    <property type="project" value="TreeGrafter"/>
</dbReference>
<evidence type="ECO:0000256" key="4">
    <source>
        <dbReference type="ARBA" id="ARBA00022490"/>
    </source>
</evidence>
<dbReference type="Pfam" id="PF01115">
    <property type="entry name" value="F_actin_cap_B"/>
    <property type="match status" value="1"/>
</dbReference>
<dbReference type="GO" id="GO:0051016">
    <property type="term" value="P:barbed-end actin filament capping"/>
    <property type="evidence" value="ECO:0007669"/>
    <property type="project" value="InterPro"/>
</dbReference>
<keyword evidence="3" id="KW-0117">Actin capping</keyword>
<dbReference type="GO" id="GO:0008290">
    <property type="term" value="C:F-actin capping protein complex"/>
    <property type="evidence" value="ECO:0007669"/>
    <property type="project" value="InterPro"/>
</dbReference>
<dbReference type="GO" id="GO:0008195">
    <property type="term" value="F:phosphatidate phosphatase activity"/>
    <property type="evidence" value="ECO:0007669"/>
    <property type="project" value="TreeGrafter"/>
</dbReference>
<name>A0A815MBQ5_9BILA</name>
<sequence length="1219" mass="140249">MEQILSNLNDLVLDSTEEFLATVVNQPLKVIHDQTVGKDYLLCDRNRNGDSYRSPWTNTYTPPSNGNLPSDRLRQLEIKANQMFEQYHKMLFKGGVSSVYFWDLENGFAGVILIKKFDDGNSTSEECQDSIHVVVVEEKQNGHSAHYKLTSTVMFWLQTNKTMFDMMNLPGKLIQLESDHQITDFSQHINNIGEIVKQMENKIHQIFNSSYSEKEKNIFNSLYKSENIQDCVRLQQANFTDILFQQSTSLSPSKTKHLKQINSPQNYPLSLIKSKSPACIETDYIEESSKDTNKSNYLNDILMRGKNMNDVDFENFIQNQATNFYWETLTERTRIKLVDQLRENQQLCELIDELKKEHSELEEKIQPYINLINDFENNNEMNSLLPRTLTVPIESKPIINDPLPTAEESNSIVNSIFSQSAPIINDDNTLPIRMAQSTESTSFYLNEDFLPTSTFENPQSDTEYELDKSSQQSVRKNRTNSVWQWKWSEFPEQRRSVFRYLWPSFSSSKQSISKEGMYLDDITNNNCDDCSRYLPQMNYYLNQSRTPNDDDQESGTGNSIPNSPVREYETSYHNWNVASALIASASVYHKQLPLEISNTKNETTSSTSVQALVLVVKSEVVPTMLQNQNSIRKNSNDSEQEDHEVRNLTDKMENQQTTSTKKKKPMILTSDQLKRLNLKTGINHIEFSVTTALQGTTMVEANIFFFFYHNTKFVISDIDGTITKCDVFGHIFTLFPIQENGYQFIYLSARAIGQSKITRNFLRNIKQCGFALSIGPLLILPDTLVIALYREVIARTPEDFKIECLKNIASLFSNKNLFYAGFGNRLNDQWTYTTVGISETCIFTINPRGEIIRQKLSQVLFDQVFPPMDSFSASEPYSSFTFWRKQLIIDSLEDEMREHLEEILIRQKSKGKGSTTQISSLPKATPTTTLTKRADEKRVELLDKLGQIQISNDELALLHSVKNIDSKIKHQPIDTQISITNSSTSINFNQRSRKRSAQVSTEIIQNDSESNSNDDDDDETINDEEIPLPHANVQVERSKEIQAIHSQLPIITEEQTFMEAIHDNLVVLICGETEPCCDDRGIFDIWKKRSSSSSSYRSSSERDEKHSSSRHKHRHDGKSSKKHSKKSSKTRRTSRSRSPIRHHSSKADKECKSLQTSMNQTTSVVATTPKPLNKEAEQKRLEEEMQKRKNRIEQWRAERRIMFGIDKVRQQSVVQVTKV</sequence>
<dbReference type="EMBL" id="CAJNOT010004226">
    <property type="protein sequence ID" value="CAF1422363.1"/>
    <property type="molecule type" value="Genomic_DNA"/>
</dbReference>
<feature type="compositionally biased region" description="Polar residues" evidence="8">
    <location>
        <begin position="1153"/>
        <end position="1166"/>
    </location>
</feature>
<dbReference type="SUPFAM" id="SSF90096">
    <property type="entry name" value="Subunits of heterodimeric actin filament capping protein Capz"/>
    <property type="match status" value="1"/>
</dbReference>
<dbReference type="InterPro" id="IPR001698">
    <property type="entry name" value="CAPZB"/>
</dbReference>
<protein>
    <recommendedName>
        <fullName evidence="9">LNS2/PITP domain-containing protein</fullName>
    </recommendedName>
</protein>
<dbReference type="Gene3D" id="3.40.50.300">
    <property type="entry name" value="P-loop containing nucleotide triphosphate hydrolases"/>
    <property type="match status" value="1"/>
</dbReference>
<feature type="region of interest" description="Disordered" evidence="8">
    <location>
        <begin position="1089"/>
        <end position="1176"/>
    </location>
</feature>
<evidence type="ECO:0000313" key="11">
    <source>
        <dbReference type="Proteomes" id="UP000663864"/>
    </source>
</evidence>
<keyword evidence="7" id="KW-0175">Coiled coil</keyword>
<dbReference type="InterPro" id="IPR031315">
    <property type="entry name" value="LNS2/PITP"/>
</dbReference>
<dbReference type="InterPro" id="IPR037282">
    <property type="entry name" value="CapZ_alpha/beta"/>
</dbReference>
<feature type="domain" description="LNS2/PITP" evidence="9">
    <location>
        <begin position="713"/>
        <end position="854"/>
    </location>
</feature>
<comment type="caution">
    <text evidence="10">The sequence shown here is derived from an EMBL/GenBank/DDBJ whole genome shotgun (WGS) entry which is preliminary data.</text>
</comment>
<feature type="region of interest" description="Disordered" evidence="8">
    <location>
        <begin position="628"/>
        <end position="664"/>
    </location>
</feature>
<dbReference type="InterPro" id="IPR036412">
    <property type="entry name" value="HAD-like_sf"/>
</dbReference>
<dbReference type="InterPro" id="IPR026058">
    <property type="entry name" value="LIPIN"/>
</dbReference>
<dbReference type="InterPro" id="IPR042276">
    <property type="entry name" value="CapZ_alpha/beta_2"/>
</dbReference>
<evidence type="ECO:0000313" key="10">
    <source>
        <dbReference type="EMBL" id="CAF1422363.1"/>
    </source>
</evidence>
<evidence type="ECO:0000256" key="8">
    <source>
        <dbReference type="SAM" id="MobiDB-lite"/>
    </source>
</evidence>
<evidence type="ECO:0000256" key="1">
    <source>
        <dbReference type="ARBA" id="ARBA00004245"/>
    </source>
</evidence>
<dbReference type="SUPFAM" id="SSF111469">
    <property type="entry name" value="Geminin coiled-coil domain"/>
    <property type="match status" value="1"/>
</dbReference>
<feature type="compositionally biased region" description="Low complexity" evidence="8">
    <location>
        <begin position="919"/>
        <end position="931"/>
    </location>
</feature>
<keyword evidence="5" id="KW-0009">Actin-binding</keyword>
<comment type="similarity">
    <text evidence="2">Belongs to the F-actin-capping protein beta subunit family.</text>
</comment>
<proteinExistence type="inferred from homology"/>
<evidence type="ECO:0000256" key="2">
    <source>
        <dbReference type="ARBA" id="ARBA00006039"/>
    </source>
</evidence>
<dbReference type="InterPro" id="IPR027417">
    <property type="entry name" value="P-loop_NTPase"/>
</dbReference>
<comment type="subcellular location">
    <subcellularLocation>
        <location evidence="1">Cytoplasm</location>
        <location evidence="1">Cytoskeleton</location>
    </subcellularLocation>
</comment>
<reference evidence="10" key="1">
    <citation type="submission" date="2021-02" db="EMBL/GenBank/DDBJ databases">
        <authorList>
            <person name="Nowell W R."/>
        </authorList>
    </citation>
    <scope>NUCLEOTIDE SEQUENCE</scope>
</reference>
<feature type="compositionally biased region" description="Low complexity" evidence="8">
    <location>
        <begin position="1002"/>
        <end position="1011"/>
    </location>
</feature>
<dbReference type="PANTHER" id="PTHR12181:SF12">
    <property type="entry name" value="PHOSPHATIDATE PHOSPHATASE"/>
    <property type="match status" value="1"/>
</dbReference>
<feature type="region of interest" description="Disordered" evidence="8">
    <location>
        <begin position="988"/>
        <end position="1023"/>
    </location>
</feature>
<evidence type="ECO:0000256" key="3">
    <source>
        <dbReference type="ARBA" id="ARBA00022467"/>
    </source>
</evidence>
<dbReference type="Gene3D" id="1.20.5.1180">
    <property type="entry name" value="Geminin coiled-coil domain"/>
    <property type="match status" value="1"/>
</dbReference>